<dbReference type="InterPro" id="IPR037120">
    <property type="entry name" value="Haem_peroxidase_sf_animal"/>
</dbReference>
<dbReference type="InterPro" id="IPR019791">
    <property type="entry name" value="Haem_peroxidase_animal"/>
</dbReference>
<feature type="transmembrane region" description="Helical" evidence="4">
    <location>
        <begin position="524"/>
        <end position="546"/>
    </location>
</feature>
<feature type="chain" id="PRO_5039920130" evidence="5">
    <location>
        <begin position="24"/>
        <end position="555"/>
    </location>
</feature>
<keyword evidence="7" id="KW-1185">Reference proteome</keyword>
<evidence type="ECO:0000256" key="1">
    <source>
        <dbReference type="ARBA" id="ARBA00004613"/>
    </source>
</evidence>
<organism evidence="6 7">
    <name type="scientific">Futiania mangrovi</name>
    <dbReference type="NCBI Taxonomy" id="2959716"/>
    <lineage>
        <taxon>Bacteria</taxon>
        <taxon>Pseudomonadati</taxon>
        <taxon>Pseudomonadota</taxon>
        <taxon>Alphaproteobacteria</taxon>
        <taxon>Futianiales</taxon>
        <taxon>Futianiaceae</taxon>
        <taxon>Futiania</taxon>
    </lineage>
</organism>
<dbReference type="PRINTS" id="PR00457">
    <property type="entry name" value="ANPEROXIDASE"/>
</dbReference>
<keyword evidence="4" id="KW-1133">Transmembrane helix</keyword>
<dbReference type="PANTHER" id="PTHR11475:SF4">
    <property type="entry name" value="CHORION PEROXIDASE"/>
    <property type="match status" value="1"/>
</dbReference>
<evidence type="ECO:0000313" key="7">
    <source>
        <dbReference type="Proteomes" id="UP001055804"/>
    </source>
</evidence>
<dbReference type="GO" id="GO:0004601">
    <property type="term" value="F:peroxidase activity"/>
    <property type="evidence" value="ECO:0007669"/>
    <property type="project" value="UniProtKB-KW"/>
</dbReference>
<dbReference type="GO" id="GO:0005576">
    <property type="term" value="C:extracellular region"/>
    <property type="evidence" value="ECO:0007669"/>
    <property type="project" value="UniProtKB-SubCell"/>
</dbReference>
<keyword evidence="4" id="KW-0472">Membrane</keyword>
<comment type="caution">
    <text evidence="6">The sequence shown here is derived from an EMBL/GenBank/DDBJ whole genome shotgun (WGS) entry which is preliminary data.</text>
</comment>
<dbReference type="PROSITE" id="PS50292">
    <property type="entry name" value="PEROXIDASE_3"/>
    <property type="match status" value="1"/>
</dbReference>
<name>A0A9J6PL47_9PROT</name>
<reference evidence="6" key="1">
    <citation type="submission" date="2022-06" db="EMBL/GenBank/DDBJ databases">
        <title>Isolation and Genomics of Futiania mangrovii gen. nov., sp. nov., a Rare and Metabolically-versatile member in the Class Alphaproteobacteria.</title>
        <authorList>
            <person name="Liu L."/>
            <person name="Huang W.-C."/>
            <person name="Pan J."/>
            <person name="Li J."/>
            <person name="Huang Y."/>
            <person name="Du H."/>
            <person name="Liu Y."/>
            <person name="Li M."/>
        </authorList>
    </citation>
    <scope>NUCLEOTIDE SEQUENCE</scope>
    <source>
        <strain evidence="6">FT118</strain>
    </source>
</reference>
<gene>
    <name evidence="6" type="ORF">NJQ99_13010</name>
</gene>
<evidence type="ECO:0000256" key="3">
    <source>
        <dbReference type="ARBA" id="ARBA00023180"/>
    </source>
</evidence>
<protein>
    <submittedName>
        <fullName evidence="6">Peroxidase family protein</fullName>
    </submittedName>
</protein>
<dbReference type="PANTHER" id="PTHR11475">
    <property type="entry name" value="OXIDASE/PEROXIDASE"/>
    <property type="match status" value="1"/>
</dbReference>
<keyword evidence="2" id="KW-0964">Secreted</keyword>
<feature type="signal peptide" evidence="5">
    <location>
        <begin position="1"/>
        <end position="23"/>
    </location>
</feature>
<dbReference type="SUPFAM" id="SSF48113">
    <property type="entry name" value="Heme-dependent peroxidases"/>
    <property type="match status" value="1"/>
</dbReference>
<keyword evidence="6" id="KW-0575">Peroxidase</keyword>
<dbReference type="EMBL" id="JAMZFT010000003">
    <property type="protein sequence ID" value="MCP1337335.1"/>
    <property type="molecule type" value="Genomic_DNA"/>
</dbReference>
<dbReference type="Proteomes" id="UP001055804">
    <property type="component" value="Unassembled WGS sequence"/>
</dbReference>
<evidence type="ECO:0000256" key="2">
    <source>
        <dbReference type="ARBA" id="ARBA00022525"/>
    </source>
</evidence>
<evidence type="ECO:0000256" key="4">
    <source>
        <dbReference type="SAM" id="Phobius"/>
    </source>
</evidence>
<dbReference type="Gene3D" id="1.10.640.10">
    <property type="entry name" value="Haem peroxidase domain superfamily, animal type"/>
    <property type="match status" value="1"/>
</dbReference>
<accession>A0A9J6PL47</accession>
<evidence type="ECO:0000313" key="6">
    <source>
        <dbReference type="EMBL" id="MCP1337335.1"/>
    </source>
</evidence>
<dbReference type="CDD" id="cd09822">
    <property type="entry name" value="peroxinectin_like_bacterial"/>
    <property type="match status" value="1"/>
</dbReference>
<dbReference type="Pfam" id="PF03098">
    <property type="entry name" value="An_peroxidase"/>
    <property type="match status" value="1"/>
</dbReference>
<proteinExistence type="predicted"/>
<keyword evidence="6" id="KW-0560">Oxidoreductase</keyword>
<dbReference type="AlphaFoldDB" id="A0A9J6PL47"/>
<sequence>MSHIRSLFCVTAVTLLYSSASLAAPEFRTLDGSGNNLANVTWGMAGTDLMRVAPETYLAPYGGTGTRPSAREVSNALAAQGPRTVPSSAGISNMFWAWGQFLDHDISITPIAGGDPMSIPVPAGDPWFDPAGTGSMSLRTTRAVPSSVGADGSRAHPNAITSWIDASMVYGSDAATASKLRTNDGTGKMRVSEGQLPPINEMGMFMTGDTRANENIPLLSMHTLFVREHNRLADALGALNPHWDGERIYQEARRIVGAEIQAITYNEWLPVVLGEGALSPYKGYDAHVDPSVTQEFSAIGFRFGHTTLPDVVARLNADGTPVAGGNLMLKDAFFNPSLLQQEGGLDPVLRGLAATAASEIDPMIVDAVRNFLVLNPVHPVMLDLAALNIERARDRGVADYNSVRAAYGLAPITSFDQLSSDPLVNAAFKAVYGDVNNIDAWIAALAEDPHMLPDGTAALVGELMHTLITDQFTRLRDGDRFWFEAAMDSESLAWLSGLRLADVVKWNTGVDWVHDSMFVLADRVAGAVSAPAPLSLVLLGLAGLAWRARKARAAQ</sequence>
<evidence type="ECO:0000256" key="5">
    <source>
        <dbReference type="SAM" id="SignalP"/>
    </source>
</evidence>
<comment type="subcellular location">
    <subcellularLocation>
        <location evidence="1">Secreted</location>
    </subcellularLocation>
</comment>
<keyword evidence="4" id="KW-0812">Transmembrane</keyword>
<dbReference type="GO" id="GO:0006979">
    <property type="term" value="P:response to oxidative stress"/>
    <property type="evidence" value="ECO:0007669"/>
    <property type="project" value="InterPro"/>
</dbReference>
<keyword evidence="3" id="KW-0325">Glycoprotein</keyword>
<dbReference type="RefSeq" id="WP_269333303.1">
    <property type="nucleotide sequence ID" value="NZ_JAMZFT010000003.1"/>
</dbReference>
<keyword evidence="5" id="KW-0732">Signal</keyword>
<dbReference type="GO" id="GO:0020037">
    <property type="term" value="F:heme binding"/>
    <property type="evidence" value="ECO:0007669"/>
    <property type="project" value="InterPro"/>
</dbReference>
<dbReference type="InterPro" id="IPR010255">
    <property type="entry name" value="Haem_peroxidase_sf"/>
</dbReference>